<proteinExistence type="inferred from homology"/>
<sequence length="510" mass="56849">MASTVQLVVSVLLLLFAYCISTRSSGKRHLPPGPKGWPIIGNIFDVPKGVSHITYMEMAKTYGSDLLYLNMAGTSMLILHSVEAVNDLLVEQAAISSDRPRFPMVGDLCGWNFSLSLIPYGEQWRASRALLAQQLSPQNMQTYQKPCIEENIYQFLNRLVETPEELQSHLYLLAGRSVLSTTYGIYPRDHHDPYLRTAEKATRGFSEIALRGTYQVDIFPALKYVPEWFPGARFKARAKVEKANVEAMICDTLEFTRRGMENGTVRSSIASRLLEEVQNDESWSEDKHVLLRNVLGSLYAAGVDTVAASIHTVILALVLNPDILKKGQAAVDVVVGRDRLPNLDDKGSIPYIDALVMEGLRWRPVVPLGMPHSTSQENIYRGYHIPANTIVIGNAWAILHNPATYGSDVDQFRPERFLNSDGTLNDKVPYPSAAFGYGRRVCAGKSIAQHKLWITVACLLACFDLEKGVKAEPSTEYLNEVLSFPRPYECTIKLRSKEIEALIKAMVEAG</sequence>
<evidence type="ECO:0000256" key="4">
    <source>
        <dbReference type="ARBA" id="ARBA00022617"/>
    </source>
</evidence>
<dbReference type="PROSITE" id="PS00086">
    <property type="entry name" value="CYTOCHROME_P450"/>
    <property type="match status" value="1"/>
</dbReference>
<dbReference type="InterPro" id="IPR017972">
    <property type="entry name" value="Cyt_P450_CS"/>
</dbReference>
<keyword evidence="13" id="KW-1185">Reference proteome</keyword>
<dbReference type="Proteomes" id="UP000772434">
    <property type="component" value="Unassembled WGS sequence"/>
</dbReference>
<comment type="similarity">
    <text evidence="3 10">Belongs to the cytochrome P450 family.</text>
</comment>
<keyword evidence="7 9" id="KW-0408">Iron</keyword>
<dbReference type="PRINTS" id="PR00463">
    <property type="entry name" value="EP450I"/>
</dbReference>
<evidence type="ECO:0000313" key="12">
    <source>
        <dbReference type="EMBL" id="KAF9072171.1"/>
    </source>
</evidence>
<organism evidence="12 13">
    <name type="scientific">Rhodocollybia butyracea</name>
    <dbReference type="NCBI Taxonomy" id="206335"/>
    <lineage>
        <taxon>Eukaryota</taxon>
        <taxon>Fungi</taxon>
        <taxon>Dikarya</taxon>
        <taxon>Basidiomycota</taxon>
        <taxon>Agaricomycotina</taxon>
        <taxon>Agaricomycetes</taxon>
        <taxon>Agaricomycetidae</taxon>
        <taxon>Agaricales</taxon>
        <taxon>Marasmiineae</taxon>
        <taxon>Omphalotaceae</taxon>
        <taxon>Rhodocollybia</taxon>
    </lineage>
</organism>
<dbReference type="PANTHER" id="PTHR46300">
    <property type="entry name" value="P450, PUTATIVE (EUROFUNG)-RELATED-RELATED"/>
    <property type="match status" value="1"/>
</dbReference>
<keyword evidence="8 10" id="KW-0503">Monooxygenase</keyword>
<evidence type="ECO:0000256" key="6">
    <source>
        <dbReference type="ARBA" id="ARBA00023002"/>
    </source>
</evidence>
<comment type="pathway">
    <text evidence="2">Secondary metabolite biosynthesis.</text>
</comment>
<dbReference type="OrthoDB" id="2789670at2759"/>
<evidence type="ECO:0000256" key="8">
    <source>
        <dbReference type="ARBA" id="ARBA00023033"/>
    </source>
</evidence>
<evidence type="ECO:0000256" key="5">
    <source>
        <dbReference type="ARBA" id="ARBA00022723"/>
    </source>
</evidence>
<feature type="binding site" description="axial binding residue" evidence="9">
    <location>
        <position position="442"/>
    </location>
    <ligand>
        <name>heme</name>
        <dbReference type="ChEBI" id="CHEBI:30413"/>
    </ligand>
    <ligandPart>
        <name>Fe</name>
        <dbReference type="ChEBI" id="CHEBI:18248"/>
    </ligandPart>
</feature>
<dbReference type="InterPro" id="IPR001128">
    <property type="entry name" value="Cyt_P450"/>
</dbReference>
<dbReference type="InterPro" id="IPR050364">
    <property type="entry name" value="Cytochrome_P450_fung"/>
</dbReference>
<evidence type="ECO:0000256" key="1">
    <source>
        <dbReference type="ARBA" id="ARBA00001971"/>
    </source>
</evidence>
<dbReference type="CDD" id="cd11065">
    <property type="entry name" value="CYP64-like"/>
    <property type="match status" value="1"/>
</dbReference>
<dbReference type="Gene3D" id="1.10.630.10">
    <property type="entry name" value="Cytochrome P450"/>
    <property type="match status" value="1"/>
</dbReference>
<evidence type="ECO:0000256" key="3">
    <source>
        <dbReference type="ARBA" id="ARBA00010617"/>
    </source>
</evidence>
<dbReference type="Pfam" id="PF00067">
    <property type="entry name" value="p450"/>
    <property type="match status" value="1"/>
</dbReference>
<evidence type="ECO:0000313" key="13">
    <source>
        <dbReference type="Proteomes" id="UP000772434"/>
    </source>
</evidence>
<dbReference type="GO" id="GO:0005506">
    <property type="term" value="F:iron ion binding"/>
    <property type="evidence" value="ECO:0007669"/>
    <property type="project" value="InterPro"/>
</dbReference>
<evidence type="ECO:0000256" key="7">
    <source>
        <dbReference type="ARBA" id="ARBA00023004"/>
    </source>
</evidence>
<reference evidence="12" key="1">
    <citation type="submission" date="2020-11" db="EMBL/GenBank/DDBJ databases">
        <authorList>
            <consortium name="DOE Joint Genome Institute"/>
            <person name="Ahrendt S."/>
            <person name="Riley R."/>
            <person name="Andreopoulos W."/>
            <person name="Labutti K."/>
            <person name="Pangilinan J."/>
            <person name="Ruiz-Duenas F.J."/>
            <person name="Barrasa J.M."/>
            <person name="Sanchez-Garcia M."/>
            <person name="Camarero S."/>
            <person name="Miyauchi S."/>
            <person name="Serrano A."/>
            <person name="Linde D."/>
            <person name="Babiker R."/>
            <person name="Drula E."/>
            <person name="Ayuso-Fernandez I."/>
            <person name="Pacheco R."/>
            <person name="Padilla G."/>
            <person name="Ferreira P."/>
            <person name="Barriuso J."/>
            <person name="Kellner H."/>
            <person name="Castanera R."/>
            <person name="Alfaro M."/>
            <person name="Ramirez L."/>
            <person name="Pisabarro A.G."/>
            <person name="Kuo A."/>
            <person name="Tritt A."/>
            <person name="Lipzen A."/>
            <person name="He G."/>
            <person name="Yan M."/>
            <person name="Ng V."/>
            <person name="Cullen D."/>
            <person name="Martin F."/>
            <person name="Rosso M.-N."/>
            <person name="Henrissat B."/>
            <person name="Hibbett D."/>
            <person name="Martinez A.T."/>
            <person name="Grigoriev I.V."/>
        </authorList>
    </citation>
    <scope>NUCLEOTIDE SEQUENCE</scope>
    <source>
        <strain evidence="12">AH 40177</strain>
    </source>
</reference>
<keyword evidence="5 9" id="KW-0479">Metal-binding</keyword>
<evidence type="ECO:0000256" key="11">
    <source>
        <dbReference type="SAM" id="SignalP"/>
    </source>
</evidence>
<comment type="cofactor">
    <cofactor evidence="1 9">
        <name>heme</name>
        <dbReference type="ChEBI" id="CHEBI:30413"/>
    </cofactor>
</comment>
<comment type="caution">
    <text evidence="12">The sequence shown here is derived from an EMBL/GenBank/DDBJ whole genome shotgun (WGS) entry which is preliminary data.</text>
</comment>
<gene>
    <name evidence="12" type="ORF">BDP27DRAFT_1418315</name>
</gene>
<dbReference type="InterPro" id="IPR002401">
    <property type="entry name" value="Cyt_P450_E_grp-I"/>
</dbReference>
<dbReference type="InterPro" id="IPR036396">
    <property type="entry name" value="Cyt_P450_sf"/>
</dbReference>
<protein>
    <submittedName>
        <fullName evidence="12">Cytochrome P450</fullName>
    </submittedName>
</protein>
<evidence type="ECO:0000256" key="2">
    <source>
        <dbReference type="ARBA" id="ARBA00005179"/>
    </source>
</evidence>
<evidence type="ECO:0000256" key="9">
    <source>
        <dbReference type="PIRSR" id="PIRSR602401-1"/>
    </source>
</evidence>
<dbReference type="GO" id="GO:0004497">
    <property type="term" value="F:monooxygenase activity"/>
    <property type="evidence" value="ECO:0007669"/>
    <property type="project" value="UniProtKB-KW"/>
</dbReference>
<dbReference type="GO" id="GO:0020037">
    <property type="term" value="F:heme binding"/>
    <property type="evidence" value="ECO:0007669"/>
    <property type="project" value="InterPro"/>
</dbReference>
<accession>A0A9P5PTP6</accession>
<feature type="chain" id="PRO_5040269299" evidence="11">
    <location>
        <begin position="22"/>
        <end position="510"/>
    </location>
</feature>
<evidence type="ECO:0000256" key="10">
    <source>
        <dbReference type="RuleBase" id="RU000461"/>
    </source>
</evidence>
<dbReference type="EMBL" id="JADNRY010000026">
    <property type="protein sequence ID" value="KAF9072171.1"/>
    <property type="molecule type" value="Genomic_DNA"/>
</dbReference>
<dbReference type="PANTHER" id="PTHR46300:SF7">
    <property type="entry name" value="P450, PUTATIVE (EUROFUNG)-RELATED"/>
    <property type="match status" value="1"/>
</dbReference>
<dbReference type="AlphaFoldDB" id="A0A9P5PTP6"/>
<dbReference type="SUPFAM" id="SSF48264">
    <property type="entry name" value="Cytochrome P450"/>
    <property type="match status" value="1"/>
</dbReference>
<feature type="signal peptide" evidence="11">
    <location>
        <begin position="1"/>
        <end position="21"/>
    </location>
</feature>
<dbReference type="PRINTS" id="PR00385">
    <property type="entry name" value="P450"/>
</dbReference>
<keyword evidence="11" id="KW-0732">Signal</keyword>
<name>A0A9P5PTP6_9AGAR</name>
<keyword evidence="4 9" id="KW-0349">Heme</keyword>
<dbReference type="GO" id="GO:0016705">
    <property type="term" value="F:oxidoreductase activity, acting on paired donors, with incorporation or reduction of molecular oxygen"/>
    <property type="evidence" value="ECO:0007669"/>
    <property type="project" value="InterPro"/>
</dbReference>
<keyword evidence="6 10" id="KW-0560">Oxidoreductase</keyword>